<proteinExistence type="predicted"/>
<dbReference type="InterPro" id="IPR004166">
    <property type="entry name" value="a-kinase_dom"/>
</dbReference>
<dbReference type="AlphaFoldDB" id="A0A2N5S4I5"/>
<organism evidence="5 7">
    <name type="scientific">Puccinia coronata f. sp. avenae</name>
    <dbReference type="NCBI Taxonomy" id="200324"/>
    <lineage>
        <taxon>Eukaryota</taxon>
        <taxon>Fungi</taxon>
        <taxon>Dikarya</taxon>
        <taxon>Basidiomycota</taxon>
        <taxon>Pucciniomycotina</taxon>
        <taxon>Pucciniomycetes</taxon>
        <taxon>Pucciniales</taxon>
        <taxon>Pucciniaceae</taxon>
        <taxon>Puccinia</taxon>
    </lineage>
</organism>
<dbReference type="SUPFAM" id="SSF56112">
    <property type="entry name" value="Protein kinase-like (PK-like)"/>
    <property type="match status" value="1"/>
</dbReference>
<keyword evidence="3" id="KW-0418">Kinase</keyword>
<evidence type="ECO:0000259" key="4">
    <source>
        <dbReference type="Pfam" id="PF02816"/>
    </source>
</evidence>
<dbReference type="EMBL" id="PGCI01000009">
    <property type="protein sequence ID" value="PLW50723.1"/>
    <property type="molecule type" value="Genomic_DNA"/>
</dbReference>
<comment type="caution">
    <text evidence="5">The sequence shown here is derived from an EMBL/GenBank/DDBJ whole genome shotgun (WGS) entry which is preliminary data.</text>
</comment>
<evidence type="ECO:0000256" key="1">
    <source>
        <dbReference type="ARBA" id="ARBA00022527"/>
    </source>
</evidence>
<gene>
    <name evidence="6" type="ORF">PCASD_00668</name>
    <name evidence="5" type="ORF">PCASD_25620</name>
</gene>
<dbReference type="GO" id="GO:0005524">
    <property type="term" value="F:ATP binding"/>
    <property type="evidence" value="ECO:0007669"/>
    <property type="project" value="InterPro"/>
</dbReference>
<accession>A0A2N5S4I5</accession>
<evidence type="ECO:0000313" key="7">
    <source>
        <dbReference type="Proteomes" id="UP000235392"/>
    </source>
</evidence>
<dbReference type="Proteomes" id="UP000235392">
    <property type="component" value="Unassembled WGS sequence"/>
</dbReference>
<dbReference type="InterPro" id="IPR011009">
    <property type="entry name" value="Kinase-like_dom_sf"/>
</dbReference>
<protein>
    <recommendedName>
        <fullName evidence="4">Alpha-type protein kinase domain-containing protein</fullName>
    </recommendedName>
</protein>
<dbReference type="EMBL" id="PGCI01001083">
    <property type="protein sequence ID" value="PLW08141.1"/>
    <property type="molecule type" value="Genomic_DNA"/>
</dbReference>
<dbReference type="GO" id="GO:0004674">
    <property type="term" value="F:protein serine/threonine kinase activity"/>
    <property type="evidence" value="ECO:0007669"/>
    <property type="project" value="UniProtKB-KW"/>
</dbReference>
<reference evidence="5 7" key="1">
    <citation type="submission" date="2017-11" db="EMBL/GenBank/DDBJ databases">
        <title>De novo assembly and phasing of dikaryotic genomes from two isolates of Puccinia coronata f. sp. avenae, the causal agent of oat crown rust.</title>
        <authorList>
            <person name="Miller M.E."/>
            <person name="Zhang Y."/>
            <person name="Omidvar V."/>
            <person name="Sperschneider J."/>
            <person name="Schwessinger B."/>
            <person name="Raley C."/>
            <person name="Palmer J.M."/>
            <person name="Garnica D."/>
            <person name="Upadhyaya N."/>
            <person name="Rathjen J."/>
            <person name="Taylor J.M."/>
            <person name="Park R.F."/>
            <person name="Dodds P.N."/>
            <person name="Hirsch C.D."/>
            <person name="Kianian S.F."/>
            <person name="Figueroa M."/>
        </authorList>
    </citation>
    <scope>NUCLEOTIDE SEQUENCE [LARGE SCALE GENOMIC DNA]</scope>
    <source>
        <strain evidence="5">12SD80</strain>
    </source>
</reference>
<name>A0A2N5S4I5_9BASI</name>
<evidence type="ECO:0000256" key="2">
    <source>
        <dbReference type="ARBA" id="ARBA00022679"/>
    </source>
</evidence>
<dbReference type="Gene3D" id="3.20.200.10">
    <property type="entry name" value="MHCK/EF2 kinase"/>
    <property type="match status" value="1"/>
</dbReference>
<keyword evidence="1" id="KW-0723">Serine/threonine-protein kinase</keyword>
<evidence type="ECO:0000256" key="3">
    <source>
        <dbReference type="ARBA" id="ARBA00022777"/>
    </source>
</evidence>
<dbReference type="Pfam" id="PF02816">
    <property type="entry name" value="Alpha_kinase"/>
    <property type="match status" value="1"/>
</dbReference>
<keyword evidence="2" id="KW-0808">Transferase</keyword>
<sequence length="203" mass="23115">MSAQIYDSGIVYPMVAERSLLRKKPGTLGGYVIEPACAMRTYSLARQFMSLFCKDVMASPETTTEQEKLVGELRIVDAFPVHDEYDNLDQSSEEVFNHQLGENDMINLPEDEITQGEEKHHNESNKGPQRVFFFQEMIKGYKSLLLPETTNYHISDSSSNPEKLLHAFQHWVYVKTSGQMTLTNFKGNPPLITKPIVIDLNPE</sequence>
<evidence type="ECO:0000313" key="6">
    <source>
        <dbReference type="EMBL" id="PLW50723.1"/>
    </source>
</evidence>
<evidence type="ECO:0000313" key="5">
    <source>
        <dbReference type="EMBL" id="PLW08141.1"/>
    </source>
</evidence>
<feature type="domain" description="Alpha-type protein kinase" evidence="4">
    <location>
        <begin position="125"/>
        <end position="201"/>
    </location>
</feature>